<name>A0A6J4NA79_9BACT</name>
<organism evidence="1">
    <name type="scientific">uncultured Pyrinomonadaceae bacterium</name>
    <dbReference type="NCBI Taxonomy" id="2283094"/>
    <lineage>
        <taxon>Bacteria</taxon>
        <taxon>Pseudomonadati</taxon>
        <taxon>Acidobacteriota</taxon>
        <taxon>Blastocatellia</taxon>
        <taxon>Blastocatellales</taxon>
        <taxon>Pyrinomonadaceae</taxon>
        <taxon>environmental samples</taxon>
    </lineage>
</organism>
<accession>A0A6J4NA79</accession>
<dbReference type="EMBL" id="CADCUR010000020">
    <property type="protein sequence ID" value="CAA9379520.1"/>
    <property type="molecule type" value="Genomic_DNA"/>
</dbReference>
<evidence type="ECO:0000313" key="1">
    <source>
        <dbReference type="EMBL" id="CAA9379520.1"/>
    </source>
</evidence>
<dbReference type="AlphaFoldDB" id="A0A6J4NA79"/>
<sequence>MPFNRTINKTKIMLGLVITRTDSSWLWCSVFKHNFLFVFITDK</sequence>
<gene>
    <name evidence="1" type="ORF">AVDCRST_MAG74-259</name>
</gene>
<reference evidence="1" key="1">
    <citation type="submission" date="2020-02" db="EMBL/GenBank/DDBJ databases">
        <authorList>
            <person name="Meier V. D."/>
        </authorList>
    </citation>
    <scope>NUCLEOTIDE SEQUENCE</scope>
    <source>
        <strain evidence="1">AVDCRST_MAG74</strain>
    </source>
</reference>
<protein>
    <submittedName>
        <fullName evidence="1">Uncharacterized protein</fullName>
    </submittedName>
</protein>
<proteinExistence type="predicted"/>